<dbReference type="Pfam" id="PF07729">
    <property type="entry name" value="FCD"/>
    <property type="match status" value="1"/>
</dbReference>
<dbReference type="Gene3D" id="1.20.120.530">
    <property type="entry name" value="GntR ligand-binding domain-like"/>
    <property type="match status" value="1"/>
</dbReference>
<accession>A0A1S1NY93</accession>
<keyword evidence="5" id="KW-1185">Reference proteome</keyword>
<keyword evidence="1" id="KW-0805">Transcription regulation</keyword>
<dbReference type="SUPFAM" id="SSF48008">
    <property type="entry name" value="GntR ligand-binding domain-like"/>
    <property type="match status" value="1"/>
</dbReference>
<dbReference type="InterPro" id="IPR008920">
    <property type="entry name" value="TF_FadR/GntR_C"/>
</dbReference>
<dbReference type="SMART" id="SM00895">
    <property type="entry name" value="FCD"/>
    <property type="match status" value="1"/>
</dbReference>
<evidence type="ECO:0000313" key="5">
    <source>
        <dbReference type="Proteomes" id="UP000322553"/>
    </source>
</evidence>
<keyword evidence="2" id="KW-0238">DNA-binding</keyword>
<dbReference type="EMBL" id="CP043420">
    <property type="protein sequence ID" value="QEL10694.1"/>
    <property type="molecule type" value="Genomic_DNA"/>
</dbReference>
<dbReference type="InterPro" id="IPR011711">
    <property type="entry name" value="GntR_C"/>
</dbReference>
<name>A0A1S1NY93_9GAMM</name>
<dbReference type="OrthoDB" id="9799812at2"/>
<dbReference type="PANTHER" id="PTHR43537">
    <property type="entry name" value="TRANSCRIPTIONAL REGULATOR, GNTR FAMILY"/>
    <property type="match status" value="1"/>
</dbReference>
<dbReference type="InterPro" id="IPR000524">
    <property type="entry name" value="Tscrpt_reg_HTH_GntR"/>
</dbReference>
<sequence>MKQNGSDPAGGTGTIARYSLHDAIVGRLRDMIIEGELTPGERIYEGPLCEKLGVSRTPLREALRFLASEGLVELTPNRGASVRRFSARDVEDMLVVIRAMEELAGRLVCEQASDEEIAELRILHDTMLEHYRAGNRLEYYKTNQLIHITLVRLSHNESLIQAHAGLHSRLKRIRFIGHSGPEKWAAAVAEHQEMIDALEARDCHALIDALGRHLANAWLRVKDQV</sequence>
<reference evidence="4 5" key="1">
    <citation type="submission" date="2019-08" db="EMBL/GenBank/DDBJ databases">
        <title>Complete genome sequence of Kushneria sp. YCWA18, a halophilic phosphate-solubilizing bacterium isolated from Daqiao saltern in China.</title>
        <authorList>
            <person name="Du G.-X."/>
            <person name="Qu L.-Y."/>
        </authorList>
    </citation>
    <scope>NUCLEOTIDE SEQUENCE [LARGE SCALE GENOMIC DNA]</scope>
    <source>
        <strain evidence="4 5">YCWA18</strain>
    </source>
</reference>
<dbReference type="Pfam" id="PF00392">
    <property type="entry name" value="GntR"/>
    <property type="match status" value="1"/>
</dbReference>
<dbReference type="GO" id="GO:0003700">
    <property type="term" value="F:DNA-binding transcription factor activity"/>
    <property type="evidence" value="ECO:0007669"/>
    <property type="project" value="InterPro"/>
</dbReference>
<organism evidence="4 5">
    <name type="scientific">Kushneria phosphatilytica</name>
    <dbReference type="NCBI Taxonomy" id="657387"/>
    <lineage>
        <taxon>Bacteria</taxon>
        <taxon>Pseudomonadati</taxon>
        <taxon>Pseudomonadota</taxon>
        <taxon>Gammaproteobacteria</taxon>
        <taxon>Oceanospirillales</taxon>
        <taxon>Halomonadaceae</taxon>
        <taxon>Kushneria</taxon>
    </lineage>
</organism>
<dbReference type="CDD" id="cd07377">
    <property type="entry name" value="WHTH_GntR"/>
    <property type="match status" value="1"/>
</dbReference>
<dbReference type="PANTHER" id="PTHR43537:SF50">
    <property type="entry name" value="TRANSCRIPTIONAL REGULATORY PROTEIN"/>
    <property type="match status" value="1"/>
</dbReference>
<dbReference type="InterPro" id="IPR036388">
    <property type="entry name" value="WH-like_DNA-bd_sf"/>
</dbReference>
<dbReference type="KEGG" id="kuy:FY550_05845"/>
<dbReference type="InterPro" id="IPR036390">
    <property type="entry name" value="WH_DNA-bd_sf"/>
</dbReference>
<dbReference type="GO" id="GO:0003677">
    <property type="term" value="F:DNA binding"/>
    <property type="evidence" value="ECO:0007669"/>
    <property type="project" value="UniProtKB-KW"/>
</dbReference>
<dbReference type="AlphaFoldDB" id="A0A1S1NY93"/>
<evidence type="ECO:0000313" key="4">
    <source>
        <dbReference type="EMBL" id="QEL10694.1"/>
    </source>
</evidence>
<dbReference type="PROSITE" id="PS50949">
    <property type="entry name" value="HTH_GNTR"/>
    <property type="match status" value="1"/>
</dbReference>
<dbReference type="SMART" id="SM00345">
    <property type="entry name" value="HTH_GNTR"/>
    <property type="match status" value="1"/>
</dbReference>
<protein>
    <submittedName>
        <fullName evidence="4">GntR family transcriptional regulator</fullName>
    </submittedName>
</protein>
<keyword evidence="3" id="KW-0804">Transcription</keyword>
<dbReference type="STRING" id="657387.BH688_02075"/>
<evidence type="ECO:0000256" key="3">
    <source>
        <dbReference type="ARBA" id="ARBA00023163"/>
    </source>
</evidence>
<gene>
    <name evidence="4" type="ORF">FY550_05845</name>
</gene>
<dbReference type="RefSeq" id="WP_070976584.1">
    <property type="nucleotide sequence ID" value="NZ_CP043420.1"/>
</dbReference>
<dbReference type="SUPFAM" id="SSF46785">
    <property type="entry name" value="Winged helix' DNA-binding domain"/>
    <property type="match status" value="1"/>
</dbReference>
<evidence type="ECO:0000256" key="1">
    <source>
        <dbReference type="ARBA" id="ARBA00023015"/>
    </source>
</evidence>
<proteinExistence type="predicted"/>
<dbReference type="Proteomes" id="UP000322553">
    <property type="component" value="Chromosome"/>
</dbReference>
<evidence type="ECO:0000256" key="2">
    <source>
        <dbReference type="ARBA" id="ARBA00023125"/>
    </source>
</evidence>
<dbReference type="PRINTS" id="PR00035">
    <property type="entry name" value="HTHGNTR"/>
</dbReference>
<dbReference type="Gene3D" id="1.10.10.10">
    <property type="entry name" value="Winged helix-like DNA-binding domain superfamily/Winged helix DNA-binding domain"/>
    <property type="match status" value="1"/>
</dbReference>